<feature type="domain" description="Insertion element IS150 protein InsJ-like helix-turn-helix" evidence="3">
    <location>
        <begin position="63"/>
        <end position="116"/>
    </location>
</feature>
<dbReference type="KEGG" id="pvo:PVOR_19379"/>
<feature type="region of interest" description="Disordered" evidence="2">
    <location>
        <begin position="157"/>
        <end position="176"/>
    </location>
</feature>
<evidence type="ECO:0000259" key="3">
    <source>
        <dbReference type="Pfam" id="PF13518"/>
    </source>
</evidence>
<protein>
    <submittedName>
        <fullName evidence="4">Transposase</fullName>
    </submittedName>
</protein>
<dbReference type="InterPro" id="IPR052057">
    <property type="entry name" value="IS150/IS1296_orfA-like"/>
</dbReference>
<evidence type="ECO:0000256" key="2">
    <source>
        <dbReference type="SAM" id="MobiDB-lite"/>
    </source>
</evidence>
<feature type="compositionally biased region" description="Basic residues" evidence="2">
    <location>
        <begin position="167"/>
        <end position="176"/>
    </location>
</feature>
<evidence type="ECO:0000256" key="1">
    <source>
        <dbReference type="ARBA" id="ARBA00038232"/>
    </source>
</evidence>
<dbReference type="InterPro" id="IPR055247">
    <property type="entry name" value="InsJ-like_HTH"/>
</dbReference>
<evidence type="ECO:0000313" key="4">
    <source>
        <dbReference type="EMBL" id="EFU40435.1"/>
    </source>
</evidence>
<feature type="region of interest" description="Disordered" evidence="2">
    <location>
        <begin position="105"/>
        <end position="133"/>
    </location>
</feature>
<comment type="similarity">
    <text evidence="1">Belongs to the IS150/IS1296 orfA family.</text>
</comment>
<dbReference type="AlphaFoldDB" id="A0A2R9SST0"/>
<dbReference type="PANTHER" id="PTHR33795">
    <property type="entry name" value="INSERTION ELEMENT IS150 PROTEIN INSJ"/>
    <property type="match status" value="1"/>
</dbReference>
<dbReference type="PANTHER" id="PTHR33795:SF1">
    <property type="entry name" value="INSERTION ELEMENT IS150 PROTEIN INSJ"/>
    <property type="match status" value="1"/>
</dbReference>
<comment type="caution">
    <text evidence="4">The sequence shown here is derived from an EMBL/GenBank/DDBJ whole genome shotgun (WGS) entry which is preliminary data.</text>
</comment>
<dbReference type="Pfam" id="PF13518">
    <property type="entry name" value="HTH_28"/>
    <property type="match status" value="1"/>
</dbReference>
<evidence type="ECO:0000313" key="5">
    <source>
        <dbReference type="Proteomes" id="UP000003094"/>
    </source>
</evidence>
<organism evidence="4 5">
    <name type="scientific">Paenibacillus vortex V453</name>
    <dbReference type="NCBI Taxonomy" id="715225"/>
    <lineage>
        <taxon>Bacteria</taxon>
        <taxon>Bacillati</taxon>
        <taxon>Bacillota</taxon>
        <taxon>Bacilli</taxon>
        <taxon>Bacillales</taxon>
        <taxon>Paenibacillaceae</taxon>
        <taxon>Paenibacillus</taxon>
    </lineage>
</organism>
<gene>
    <name evidence="4" type="ORF">PVOR_19379</name>
</gene>
<keyword evidence="5" id="KW-1185">Reference proteome</keyword>
<dbReference type="Gene3D" id="1.10.10.10">
    <property type="entry name" value="Winged helix-like DNA-binding domain superfamily/Winged helix DNA-binding domain"/>
    <property type="match status" value="2"/>
</dbReference>
<dbReference type="GO" id="GO:0043565">
    <property type="term" value="F:sequence-specific DNA binding"/>
    <property type="evidence" value="ECO:0007669"/>
    <property type="project" value="InterPro"/>
</dbReference>
<dbReference type="InterPro" id="IPR036388">
    <property type="entry name" value="WH-like_DNA-bd_sf"/>
</dbReference>
<name>A0A2R9SST0_9BACL</name>
<accession>A0A2R9SST0</accession>
<dbReference type="InterPro" id="IPR010921">
    <property type="entry name" value="Trp_repressor/repl_initiator"/>
</dbReference>
<reference evidence="4 5" key="1">
    <citation type="journal article" date="2010" name="BMC Genomics">
        <title>Genome sequence of the pattern forming Paenibacillus vortex bacterium reveals potential for thriving in complex environments.</title>
        <authorList>
            <person name="Sirota-Madi A."/>
            <person name="Olender T."/>
            <person name="Helman Y."/>
            <person name="Ingham C."/>
            <person name="Brainis I."/>
            <person name="Roth D."/>
            <person name="Hagi E."/>
            <person name="Brodsky L."/>
            <person name="Leshkowitz D."/>
            <person name="Galatenko V."/>
            <person name="Nikolaev V."/>
            <person name="Mugasimangalam R.C."/>
            <person name="Bransburg-Zabary S."/>
            <person name="Gutnick D.L."/>
            <person name="Lancet D."/>
            <person name="Ben-Jacob E."/>
        </authorList>
    </citation>
    <scope>NUCLEOTIDE SEQUENCE [LARGE SCALE GENOMIC DNA]</scope>
    <source>
        <strain evidence="4 5">V453</strain>
    </source>
</reference>
<dbReference type="Proteomes" id="UP000003094">
    <property type="component" value="Unassembled WGS sequence"/>
</dbReference>
<sequence length="176" mass="20140">MTKFTKGSKLALIQGYDSDLLSQTEYANQMRVTKSQFQYWLKLYEIHGETAFTNGYTNYPASFKLDVLNHMAQSDASLMDTAALFKLPDFSMLYSWQRKMETGGLEALEPKKKGRPSMKKNPNSSTKRSVVEGSVEALEERIKQLEMENEYLKKLNALVRNKEKSPNKTKHKPSGN</sequence>
<dbReference type="EMBL" id="ADHJ01000035">
    <property type="protein sequence ID" value="EFU40435.1"/>
    <property type="molecule type" value="Genomic_DNA"/>
</dbReference>
<proteinExistence type="inferred from homology"/>
<dbReference type="SUPFAM" id="SSF48295">
    <property type="entry name" value="TrpR-like"/>
    <property type="match status" value="2"/>
</dbReference>